<dbReference type="AlphaFoldDB" id="A0A2J9V1W3"/>
<evidence type="ECO:0000313" key="4">
    <source>
        <dbReference type="Proteomes" id="UP000053748"/>
    </source>
</evidence>
<feature type="signal peptide" evidence="2">
    <location>
        <begin position="1"/>
        <end position="20"/>
    </location>
</feature>
<accession>A0A2J9V1W3</accession>
<keyword evidence="2" id="KW-0732">Signal</keyword>
<dbReference type="OrthoDB" id="5906639at2"/>
<dbReference type="EMBL" id="LOSJ02000002">
    <property type="protein sequence ID" value="PNM57780.1"/>
    <property type="molecule type" value="Genomic_DNA"/>
</dbReference>
<reference evidence="3" key="1">
    <citation type="submission" date="2017-12" db="EMBL/GenBank/DDBJ databases">
        <title>FDA dAtabase for Regulatory Grade micrObial Sequences (FDA-ARGOS): Supporting development and validation of Infectious Disease Dx tests.</title>
        <authorList>
            <person name="Hoffmann M."/>
            <person name="Allard M."/>
            <person name="Evans P."/>
            <person name="Brown E."/>
            <person name="Tallon L.J."/>
            <person name="Sadzewicz L."/>
            <person name="Sengamalay N."/>
            <person name="Ott S."/>
            <person name="Godinez A."/>
            <person name="Nagaraj S."/>
            <person name="Vavikolanu K."/>
            <person name="Aluvathingal J."/>
            <person name="Nadendla S."/>
            <person name="Hobson J."/>
            <person name="Sichtig H."/>
        </authorList>
    </citation>
    <scope>NUCLEOTIDE SEQUENCE [LARGE SCALE GENOMIC DNA]</scope>
    <source>
        <strain evidence="3">FDAARGOS_113</strain>
    </source>
</reference>
<evidence type="ECO:0000256" key="2">
    <source>
        <dbReference type="SAM" id="SignalP"/>
    </source>
</evidence>
<protein>
    <submittedName>
        <fullName evidence="3">Uncharacterized protein</fullName>
    </submittedName>
</protein>
<evidence type="ECO:0000256" key="1">
    <source>
        <dbReference type="SAM" id="MobiDB-lite"/>
    </source>
</evidence>
<keyword evidence="4" id="KW-1185">Reference proteome</keyword>
<gene>
    <name evidence="3" type="ORF">AL544_017910</name>
</gene>
<feature type="chain" id="PRO_5014461436" evidence="2">
    <location>
        <begin position="21"/>
        <end position="199"/>
    </location>
</feature>
<feature type="region of interest" description="Disordered" evidence="1">
    <location>
        <begin position="163"/>
        <end position="199"/>
    </location>
</feature>
<dbReference type="RefSeq" id="WP_000815787.1">
    <property type="nucleotide sequence ID" value="NZ_CAWMSS010000001.1"/>
</dbReference>
<proteinExistence type="predicted"/>
<evidence type="ECO:0000313" key="3">
    <source>
        <dbReference type="EMBL" id="PNM57780.1"/>
    </source>
</evidence>
<organism evidence="3 4">
    <name type="scientific">Vibrio mimicus</name>
    <dbReference type="NCBI Taxonomy" id="674"/>
    <lineage>
        <taxon>Bacteria</taxon>
        <taxon>Pseudomonadati</taxon>
        <taxon>Pseudomonadota</taxon>
        <taxon>Gammaproteobacteria</taxon>
        <taxon>Vibrionales</taxon>
        <taxon>Vibrionaceae</taxon>
        <taxon>Vibrio</taxon>
    </lineage>
</organism>
<name>A0A2J9V1W3_VIBMI</name>
<sequence>MKQVLLITLISLFSGHYALAETELNTSNPLDSAVCSNDTELNDYLNQSTDLVGTVAILMSACPEKSLQIASLATNLNPQLAREIYTVLFQNVPAEQLVQRAVDAVRSVEQEQRADVVQVAIENAPQDLAQAIVDAIADAGLMDPTEIIFAAIAGGADPGSITEPSAAGIATPPPVALAPGNTNTFGTGNGNNGGTASPN</sequence>
<dbReference type="Proteomes" id="UP000053748">
    <property type="component" value="Unassembled WGS sequence"/>
</dbReference>
<comment type="caution">
    <text evidence="3">The sequence shown here is derived from an EMBL/GenBank/DDBJ whole genome shotgun (WGS) entry which is preliminary data.</text>
</comment>